<keyword evidence="2" id="KW-1185">Reference proteome</keyword>
<protein>
    <submittedName>
        <fullName evidence="1">Uncharacterized protein</fullName>
    </submittedName>
</protein>
<dbReference type="STRING" id="928856.SAMN04488049_10684"/>
<proteinExistence type="predicted"/>
<gene>
    <name evidence="1" type="ORF">TRM7557_01124</name>
</gene>
<sequence length="138" mass="15067">MTTPGLTGSEPREELPMIETEADPAVFFDGSNLLISYKVAPLSGGGLAILQFSDVLEFKADPLNVDELSEAPFPVSAWAFTEITGSDKITRWAGQAPRYWSISFNDMTLLVVFERVRLAAQTQEPLSPAKALGRFLMG</sequence>
<name>A0A0N7LZ79_9RHOB</name>
<organism evidence="1 2">
    <name type="scientific">Tritonibacter multivorans</name>
    <dbReference type="NCBI Taxonomy" id="928856"/>
    <lineage>
        <taxon>Bacteria</taxon>
        <taxon>Pseudomonadati</taxon>
        <taxon>Pseudomonadota</taxon>
        <taxon>Alphaproteobacteria</taxon>
        <taxon>Rhodobacterales</taxon>
        <taxon>Paracoccaceae</taxon>
        <taxon>Tritonibacter</taxon>
    </lineage>
</organism>
<dbReference type="EMBL" id="CYSD01000015">
    <property type="protein sequence ID" value="CUH76913.1"/>
    <property type="molecule type" value="Genomic_DNA"/>
</dbReference>
<evidence type="ECO:0000313" key="1">
    <source>
        <dbReference type="EMBL" id="CUH76913.1"/>
    </source>
</evidence>
<evidence type="ECO:0000313" key="2">
    <source>
        <dbReference type="Proteomes" id="UP000052022"/>
    </source>
</evidence>
<dbReference type="Proteomes" id="UP000052022">
    <property type="component" value="Unassembled WGS sequence"/>
</dbReference>
<accession>A0A0N7LZ79</accession>
<reference evidence="1" key="1">
    <citation type="submission" date="2015-09" db="EMBL/GenBank/DDBJ databases">
        <authorList>
            <consortium name="Swine Surveillance"/>
        </authorList>
    </citation>
    <scope>NUCLEOTIDE SEQUENCE [LARGE SCALE GENOMIC DNA]</scope>
    <source>
        <strain evidence="1">CECT 7557</strain>
    </source>
</reference>
<dbReference type="AlphaFoldDB" id="A0A0N7LZ79"/>
<dbReference type="RefSeq" id="WP_235811407.1">
    <property type="nucleotide sequence ID" value="NZ_CYSD01000015.1"/>
</dbReference>